<dbReference type="InterPro" id="IPR036366">
    <property type="entry name" value="PGBDSf"/>
</dbReference>
<evidence type="ECO:0000313" key="3">
    <source>
        <dbReference type="Proteomes" id="UP000240010"/>
    </source>
</evidence>
<name>A0A2S6H8V5_9GAMM</name>
<organism evidence="2 3">
    <name type="scientific">Methylobacter tundripaludum</name>
    <dbReference type="NCBI Taxonomy" id="173365"/>
    <lineage>
        <taxon>Bacteria</taxon>
        <taxon>Pseudomonadati</taxon>
        <taxon>Pseudomonadota</taxon>
        <taxon>Gammaproteobacteria</taxon>
        <taxon>Methylococcales</taxon>
        <taxon>Methylococcaceae</taxon>
        <taxon>Methylobacter</taxon>
    </lineage>
</organism>
<dbReference type="Proteomes" id="UP000240010">
    <property type="component" value="Unassembled WGS sequence"/>
</dbReference>
<dbReference type="Gene3D" id="3.40.80.10">
    <property type="entry name" value="Peptidoglycan recognition protein-like"/>
    <property type="match status" value="1"/>
</dbReference>
<reference evidence="2 3" key="1">
    <citation type="submission" date="2018-02" db="EMBL/GenBank/DDBJ databases">
        <title>Subsurface microbial communities from deep shales in Ohio and West Virginia, USA.</title>
        <authorList>
            <person name="Wrighton K."/>
        </authorList>
    </citation>
    <scope>NUCLEOTIDE SEQUENCE [LARGE SCALE GENOMIC DNA]</scope>
    <source>
        <strain evidence="2 3">OWC-DMM</strain>
    </source>
</reference>
<dbReference type="GO" id="GO:0009253">
    <property type="term" value="P:peptidoglycan catabolic process"/>
    <property type="evidence" value="ECO:0007669"/>
    <property type="project" value="InterPro"/>
</dbReference>
<evidence type="ECO:0000259" key="1">
    <source>
        <dbReference type="SMART" id="SM00644"/>
    </source>
</evidence>
<dbReference type="InterPro" id="IPR036365">
    <property type="entry name" value="PGBD-like_sf"/>
</dbReference>
<dbReference type="InterPro" id="IPR002477">
    <property type="entry name" value="Peptidoglycan-bd-like"/>
</dbReference>
<sequence>MKLWMKNYLPLMGEWNKMLYSLDWLENVLSSAGLKVAIQPGWKTRGHGDVGKIKGVMCHHTAGPKTGNMPSLGVVTNGRTGLSGPLAQLCLGRDGTFYVVAAGKCFHAGKGDWKGITTGNTSFIGIEAENTGINKPGDPKHDPWPAVQIDAYRRGVAAILKHIGQDESMCCGHKEYRLPLGFKNDPTFNMDQFRKDVAAIMNGITPIPALIPKQDGSGRSTLRRGSQSDLVKEIQKKVGFVGGDVDGKFGSLTEAAVRRFQRTHGLVPDGIVGPNTWAALNGE</sequence>
<accession>A0A2S6H8V5</accession>
<dbReference type="Pfam" id="PF01471">
    <property type="entry name" value="PG_binding_1"/>
    <property type="match status" value="1"/>
</dbReference>
<dbReference type="InterPro" id="IPR036505">
    <property type="entry name" value="Amidase/PGRP_sf"/>
</dbReference>
<feature type="domain" description="N-acetylmuramoyl-L-alanine amidase" evidence="1">
    <location>
        <begin position="41"/>
        <end position="187"/>
    </location>
</feature>
<dbReference type="SUPFAM" id="SSF47090">
    <property type="entry name" value="PGBD-like"/>
    <property type="match status" value="1"/>
</dbReference>
<dbReference type="EMBL" id="PTIZ01000013">
    <property type="protein sequence ID" value="PPK73922.1"/>
    <property type="molecule type" value="Genomic_DNA"/>
</dbReference>
<dbReference type="AlphaFoldDB" id="A0A2S6H8V5"/>
<proteinExistence type="predicted"/>
<dbReference type="Pfam" id="PF01510">
    <property type="entry name" value="Amidase_2"/>
    <property type="match status" value="1"/>
</dbReference>
<dbReference type="InterPro" id="IPR002502">
    <property type="entry name" value="Amidase_domain"/>
</dbReference>
<protein>
    <submittedName>
        <fullName evidence="2">N-acetylmuramoyl-L-alanine amidase</fullName>
    </submittedName>
</protein>
<dbReference type="GO" id="GO:0008745">
    <property type="term" value="F:N-acetylmuramoyl-L-alanine amidase activity"/>
    <property type="evidence" value="ECO:0007669"/>
    <property type="project" value="InterPro"/>
</dbReference>
<gene>
    <name evidence="2" type="ORF">B0F87_11333</name>
</gene>
<evidence type="ECO:0000313" key="2">
    <source>
        <dbReference type="EMBL" id="PPK73922.1"/>
    </source>
</evidence>
<dbReference type="Gene3D" id="1.10.101.10">
    <property type="entry name" value="PGBD-like superfamily/PGBD"/>
    <property type="match status" value="1"/>
</dbReference>
<dbReference type="SUPFAM" id="SSF55846">
    <property type="entry name" value="N-acetylmuramoyl-L-alanine amidase-like"/>
    <property type="match status" value="1"/>
</dbReference>
<dbReference type="SMART" id="SM00644">
    <property type="entry name" value="Ami_2"/>
    <property type="match status" value="1"/>
</dbReference>
<comment type="caution">
    <text evidence="2">The sequence shown here is derived from an EMBL/GenBank/DDBJ whole genome shotgun (WGS) entry which is preliminary data.</text>
</comment>